<reference evidence="2 3" key="1">
    <citation type="submission" date="2018-10" db="EMBL/GenBank/DDBJ databases">
        <title>Genomic Encyclopedia of Archaeal and Bacterial Type Strains, Phase II (KMG-II): from individual species to whole genera.</title>
        <authorList>
            <person name="Goeker M."/>
        </authorList>
    </citation>
    <scope>NUCLEOTIDE SEQUENCE [LARGE SCALE GENOMIC DNA]</scope>
    <source>
        <strain evidence="2 3">DSM 14954</strain>
    </source>
</reference>
<dbReference type="RefSeq" id="WP_170178865.1">
    <property type="nucleotide sequence ID" value="NZ_RBIL01000001.1"/>
</dbReference>
<keyword evidence="3" id="KW-1185">Reference proteome</keyword>
<dbReference type="CDD" id="cd02214">
    <property type="entry name" value="cupin_MJ1618"/>
    <property type="match status" value="1"/>
</dbReference>
<dbReference type="InterPro" id="IPR011051">
    <property type="entry name" value="RmlC_Cupin_sf"/>
</dbReference>
<dbReference type="Pfam" id="PF07883">
    <property type="entry name" value="Cupin_2"/>
    <property type="match status" value="1"/>
</dbReference>
<dbReference type="Gene3D" id="2.60.120.10">
    <property type="entry name" value="Jelly Rolls"/>
    <property type="match status" value="1"/>
</dbReference>
<dbReference type="InterPro" id="IPR013096">
    <property type="entry name" value="Cupin_2"/>
</dbReference>
<dbReference type="InterPro" id="IPR014710">
    <property type="entry name" value="RmlC-like_jellyroll"/>
</dbReference>
<comment type="caution">
    <text evidence="2">The sequence shown here is derived from an EMBL/GenBank/DDBJ whole genome shotgun (WGS) entry which is preliminary data.</text>
</comment>
<accession>A0A660LAP1</accession>
<dbReference type="EMBL" id="RBIL01000001">
    <property type="protein sequence ID" value="RKQ91285.1"/>
    <property type="molecule type" value="Genomic_DNA"/>
</dbReference>
<evidence type="ECO:0000259" key="1">
    <source>
        <dbReference type="Pfam" id="PF07883"/>
    </source>
</evidence>
<evidence type="ECO:0000313" key="3">
    <source>
        <dbReference type="Proteomes" id="UP000278962"/>
    </source>
</evidence>
<dbReference type="SUPFAM" id="SSF51182">
    <property type="entry name" value="RmlC-like cupins"/>
    <property type="match status" value="1"/>
</dbReference>
<dbReference type="PANTHER" id="PTHR36114:SF4">
    <property type="entry name" value="CUPIN 2 CONSERVED BARREL DOMAIN-CONTAINING PROTEIN"/>
    <property type="match status" value="1"/>
</dbReference>
<dbReference type="AlphaFoldDB" id="A0A660LAP1"/>
<dbReference type="InterPro" id="IPR052044">
    <property type="entry name" value="PKS_Associated_Protein"/>
</dbReference>
<dbReference type="PANTHER" id="PTHR36114">
    <property type="entry name" value="16.7 KDA PROTEIN IN WHIE LOCUS"/>
    <property type="match status" value="1"/>
</dbReference>
<sequence>MEITRLEHRESFITADGSSIRELAGIPSGNAVNQSLAEATVPPSGETFEHFHRVSEEIYSFTSGAGRMRLGDEEADVRAGDTVVIPPGVKHKLWNPGAEPLVLLCCCSPAYSHEDTVLLEGGE</sequence>
<organism evidence="2 3">
    <name type="scientific">Solirubrobacter pauli</name>
    <dbReference type="NCBI Taxonomy" id="166793"/>
    <lineage>
        <taxon>Bacteria</taxon>
        <taxon>Bacillati</taxon>
        <taxon>Actinomycetota</taxon>
        <taxon>Thermoleophilia</taxon>
        <taxon>Solirubrobacterales</taxon>
        <taxon>Solirubrobacteraceae</taxon>
        <taxon>Solirubrobacter</taxon>
    </lineage>
</organism>
<proteinExistence type="predicted"/>
<gene>
    <name evidence="2" type="ORF">C8N24_1107</name>
</gene>
<feature type="domain" description="Cupin type-2" evidence="1">
    <location>
        <begin position="39"/>
        <end position="105"/>
    </location>
</feature>
<dbReference type="Proteomes" id="UP000278962">
    <property type="component" value="Unassembled WGS sequence"/>
</dbReference>
<protein>
    <submittedName>
        <fullName evidence="2">Cupin domain-containing protein</fullName>
    </submittedName>
</protein>
<evidence type="ECO:0000313" key="2">
    <source>
        <dbReference type="EMBL" id="RKQ91285.1"/>
    </source>
</evidence>
<name>A0A660LAP1_9ACTN</name>